<dbReference type="EMBL" id="AP009044">
    <property type="protein sequence ID" value="BAF55446.1"/>
    <property type="molecule type" value="Genomic_DNA"/>
</dbReference>
<feature type="region of interest" description="Disordered" evidence="1">
    <location>
        <begin position="1"/>
        <end position="33"/>
    </location>
</feature>
<name>A0AB72VDF1_CORGB</name>
<evidence type="ECO:0000313" key="2">
    <source>
        <dbReference type="EMBL" id="BAF55446.1"/>
    </source>
</evidence>
<organism evidence="2">
    <name type="scientific">Corynebacterium glutamicum (strain R)</name>
    <dbReference type="NCBI Taxonomy" id="340322"/>
    <lineage>
        <taxon>Bacteria</taxon>
        <taxon>Bacillati</taxon>
        <taxon>Actinomycetota</taxon>
        <taxon>Actinomycetes</taxon>
        <taxon>Mycobacteriales</taxon>
        <taxon>Corynebacteriaceae</taxon>
        <taxon>Corynebacterium</taxon>
    </lineage>
</organism>
<dbReference type="Proteomes" id="UP000006698">
    <property type="component" value="Chromosome"/>
</dbReference>
<reference evidence="2" key="1">
    <citation type="journal article" date="2007" name="Microbiology">
        <title>Comparative analysis of the Corynebacterium glutamicum group and complete genome sequence of strain R.</title>
        <authorList>
            <person name="Yukawa H."/>
            <person name="Omumasaba C.A."/>
            <person name="Nonaka H."/>
            <person name="Kos P."/>
            <person name="Okai N."/>
            <person name="Suzuki N."/>
            <person name="Suda M."/>
            <person name="Tsuge Y."/>
            <person name="Watanabe J."/>
            <person name="Ikeda Y."/>
            <person name="Vertes A.A."/>
            <person name="Inui M."/>
        </authorList>
    </citation>
    <scope>NUCLEOTIDE SEQUENCE</scope>
    <source>
        <strain evidence="2">R</strain>
    </source>
</reference>
<gene>
    <name evidence="2" type="ordered locus">cgR_2436</name>
</gene>
<protein>
    <submittedName>
        <fullName evidence="2">Uncharacterized protein</fullName>
    </submittedName>
</protein>
<evidence type="ECO:0000256" key="1">
    <source>
        <dbReference type="SAM" id="MobiDB-lite"/>
    </source>
</evidence>
<accession>A0AB72VDF1</accession>
<proteinExistence type="predicted"/>
<dbReference type="AlphaFoldDB" id="A0AB72VDF1"/>
<dbReference type="KEGG" id="cgt:cgR_2436"/>
<sequence>MRTASAAHANTKEAATTAVPKTSMVATGGADSSENLSTTAGIAATAHIASGIRGNIGGSLSFKELLEGLAHLVLGTWAGYTDLACQYVDNRVCRATPLQQQTSCQLAIVCVYGQEDV</sequence>